<protein>
    <recommendedName>
        <fullName evidence="2">Daxx histone-binding domain-containing protein</fullName>
    </recommendedName>
</protein>
<feature type="region of interest" description="Disordered" evidence="1">
    <location>
        <begin position="135"/>
        <end position="197"/>
    </location>
</feature>
<dbReference type="InterPro" id="IPR046426">
    <property type="entry name" value="DAXX_histone-bd_sf"/>
</dbReference>
<evidence type="ECO:0000259" key="2">
    <source>
        <dbReference type="Pfam" id="PF20920"/>
    </source>
</evidence>
<evidence type="ECO:0000313" key="3">
    <source>
        <dbReference type="EMBL" id="CAH1998706.1"/>
    </source>
</evidence>
<dbReference type="GO" id="GO:0042393">
    <property type="term" value="F:histone binding"/>
    <property type="evidence" value="ECO:0007669"/>
    <property type="project" value="InterPro"/>
</dbReference>
<dbReference type="Proteomes" id="UP001152888">
    <property type="component" value="Unassembled WGS sequence"/>
</dbReference>
<dbReference type="AlphaFoldDB" id="A0A9P0LNB8"/>
<feature type="compositionally biased region" description="Basic and acidic residues" evidence="1">
    <location>
        <begin position="508"/>
        <end position="527"/>
    </location>
</feature>
<sequence>MCDSEIISLSSDEELPKSPPRKKIKPTYLGAITITPIKKEKYVKSKSKDDIVVLSDDDSNDVAITKGSEPSNKDKNGVDQTNTNERLGDVITNTLNEVTIIRKNATLDSKSTEKISTNGNIKVVDKVDEICEITESDSEEESSSGKENHSQLENEGKNEDSNSKQSIETSPNEVEDGRMTDESKANQTQSTQSHSDTTKPLLDQFLTICGKRMEGSKFIKLADEKFPILRRFYKKCDDVLNKNSEFKKLLLKCLNKSENASPEKATIAFNEVFTFVKEIADVSSIEVDKETRLKLKKLEHCMKALKKKIKKLEVAEIDFDDEEDSVYLQLDRYNQRLVNVYKKYCEILKKNPHSGRLTHSKVDFADSEFNEINRAISKKFRNNHFPSYYEMERFIKKVVDAHNLQLSENRLKAEAVHCFKKLGDLLQIRRKRELYDSHCSYIQETEDPATKDDNLNSRLKENLKQGLEKIGKVCDEFVIKQEAGEEPVLSEDESDKSDIKDSDEEDKQIDNEVEKNSDDNNKQDDDK</sequence>
<feature type="domain" description="Daxx histone-binding" evidence="2">
    <location>
        <begin position="397"/>
        <end position="478"/>
    </location>
</feature>
<comment type="caution">
    <text evidence="3">The sequence shown here is derived from an EMBL/GenBank/DDBJ whole genome shotgun (WGS) entry which is preliminary data.</text>
</comment>
<feature type="compositionally biased region" description="Polar residues" evidence="1">
    <location>
        <begin position="163"/>
        <end position="172"/>
    </location>
</feature>
<dbReference type="InterPro" id="IPR046378">
    <property type="entry name" value="DAXX_histone-bd"/>
</dbReference>
<feature type="region of interest" description="Disordered" evidence="1">
    <location>
        <begin position="484"/>
        <end position="527"/>
    </location>
</feature>
<name>A0A9P0LNB8_ACAOB</name>
<dbReference type="OrthoDB" id="7492809at2759"/>
<evidence type="ECO:0000313" key="4">
    <source>
        <dbReference type="Proteomes" id="UP001152888"/>
    </source>
</evidence>
<feature type="compositionally biased region" description="Polar residues" evidence="1">
    <location>
        <begin position="78"/>
        <end position="87"/>
    </location>
</feature>
<feature type="compositionally biased region" description="Low complexity" evidence="1">
    <location>
        <begin position="1"/>
        <end position="10"/>
    </location>
</feature>
<proteinExistence type="predicted"/>
<dbReference type="Pfam" id="PF20920">
    <property type="entry name" value="DAXX_hist_bd"/>
    <property type="match status" value="1"/>
</dbReference>
<organism evidence="3 4">
    <name type="scientific">Acanthoscelides obtectus</name>
    <name type="common">Bean weevil</name>
    <name type="synonym">Bruchus obtectus</name>
    <dbReference type="NCBI Taxonomy" id="200917"/>
    <lineage>
        <taxon>Eukaryota</taxon>
        <taxon>Metazoa</taxon>
        <taxon>Ecdysozoa</taxon>
        <taxon>Arthropoda</taxon>
        <taxon>Hexapoda</taxon>
        <taxon>Insecta</taxon>
        <taxon>Pterygota</taxon>
        <taxon>Neoptera</taxon>
        <taxon>Endopterygota</taxon>
        <taxon>Coleoptera</taxon>
        <taxon>Polyphaga</taxon>
        <taxon>Cucujiformia</taxon>
        <taxon>Chrysomeloidea</taxon>
        <taxon>Chrysomelidae</taxon>
        <taxon>Bruchinae</taxon>
        <taxon>Bruchini</taxon>
        <taxon>Acanthoscelides</taxon>
    </lineage>
</organism>
<dbReference type="Gene3D" id="1.20.58.2170">
    <property type="match status" value="1"/>
</dbReference>
<feature type="compositionally biased region" description="Basic and acidic residues" evidence="1">
    <location>
        <begin position="143"/>
        <end position="162"/>
    </location>
</feature>
<feature type="region of interest" description="Disordered" evidence="1">
    <location>
        <begin position="1"/>
        <end position="24"/>
    </location>
</feature>
<evidence type="ECO:0000256" key="1">
    <source>
        <dbReference type="SAM" id="MobiDB-lite"/>
    </source>
</evidence>
<gene>
    <name evidence="3" type="ORF">ACAOBT_LOCUS24539</name>
</gene>
<feature type="compositionally biased region" description="Acidic residues" evidence="1">
    <location>
        <begin position="484"/>
        <end position="507"/>
    </location>
</feature>
<feature type="compositionally biased region" description="Basic and acidic residues" evidence="1">
    <location>
        <begin position="175"/>
        <end position="184"/>
    </location>
</feature>
<reference evidence="3" key="1">
    <citation type="submission" date="2022-03" db="EMBL/GenBank/DDBJ databases">
        <authorList>
            <person name="Sayadi A."/>
        </authorList>
    </citation>
    <scope>NUCLEOTIDE SEQUENCE</scope>
</reference>
<accession>A0A9P0LNB8</accession>
<dbReference type="EMBL" id="CAKOFQ010007339">
    <property type="protein sequence ID" value="CAH1998706.1"/>
    <property type="molecule type" value="Genomic_DNA"/>
</dbReference>
<keyword evidence="4" id="KW-1185">Reference proteome</keyword>
<feature type="region of interest" description="Disordered" evidence="1">
    <location>
        <begin position="56"/>
        <end position="87"/>
    </location>
</feature>